<gene>
    <name evidence="4" type="ORF">PITCH_A720010</name>
</gene>
<evidence type="ECO:0000313" key="4">
    <source>
        <dbReference type="EMBL" id="SPD75670.1"/>
    </source>
</evidence>
<dbReference type="InterPro" id="IPR006119">
    <property type="entry name" value="Resolv_N"/>
</dbReference>
<dbReference type="CDD" id="cd00338">
    <property type="entry name" value="Ser_Recombinase"/>
    <property type="match status" value="1"/>
</dbReference>
<dbReference type="SMART" id="SM00857">
    <property type="entry name" value="Resolvase"/>
    <property type="match status" value="1"/>
</dbReference>
<evidence type="ECO:0000256" key="1">
    <source>
        <dbReference type="ARBA" id="ARBA00023125"/>
    </source>
</evidence>
<protein>
    <submittedName>
        <fullName evidence="4">Resolvase, N-terminal domain protein</fullName>
    </submittedName>
</protein>
<dbReference type="Pfam" id="PF00239">
    <property type="entry name" value="Resolvase"/>
    <property type="match status" value="1"/>
</dbReference>
<evidence type="ECO:0000256" key="2">
    <source>
        <dbReference type="ARBA" id="ARBA00023172"/>
    </source>
</evidence>
<organism evidence="4">
    <name type="scientific">uncultured Desulfobacterium sp</name>
    <dbReference type="NCBI Taxonomy" id="201089"/>
    <lineage>
        <taxon>Bacteria</taxon>
        <taxon>Pseudomonadati</taxon>
        <taxon>Thermodesulfobacteriota</taxon>
        <taxon>Desulfobacteria</taxon>
        <taxon>Desulfobacterales</taxon>
        <taxon>Desulfobacteriaceae</taxon>
        <taxon>Desulfobacterium</taxon>
        <taxon>environmental samples</taxon>
    </lineage>
</organism>
<dbReference type="InterPro" id="IPR050639">
    <property type="entry name" value="SSR_resolvase"/>
</dbReference>
<proteinExistence type="predicted"/>
<dbReference type="EMBL" id="OJIN01000217">
    <property type="protein sequence ID" value="SPD75670.1"/>
    <property type="molecule type" value="Genomic_DNA"/>
</dbReference>
<sequence length="221" mass="25019">MTEKAYGYLRVSGKGQVNGHGFDRQEQSIRDYASKNGLVIEKIYREEGVSGTLENRPALAEMMLSLEKNGHGIQTVLIEKIDRLARDLMVQEAIINDFQRKGFKLISALEGPNLLSEDPTRILVRQVLGAIAEYDKSITVMKLKAARDRARLLRGKCEGRKSYAEAMPEVVREIRRLRRKRKGQGHMSYTKVAEELNSRGMSTMTGKPWTGQAVQDLLRNL</sequence>
<name>A0A445N1U2_9BACT</name>
<dbReference type="Pfam" id="PF07508">
    <property type="entry name" value="Recombinase"/>
    <property type="match status" value="1"/>
</dbReference>
<evidence type="ECO:0000259" key="3">
    <source>
        <dbReference type="PROSITE" id="PS51736"/>
    </source>
</evidence>
<feature type="domain" description="Resolvase/invertase-type recombinase catalytic" evidence="3">
    <location>
        <begin position="4"/>
        <end position="154"/>
    </location>
</feature>
<accession>A0A445N1U2</accession>
<dbReference type="InterPro" id="IPR036162">
    <property type="entry name" value="Resolvase-like_N_sf"/>
</dbReference>
<keyword evidence="2" id="KW-0233">DNA recombination</keyword>
<dbReference type="PROSITE" id="PS51736">
    <property type="entry name" value="RECOMBINASES_3"/>
    <property type="match status" value="1"/>
</dbReference>
<dbReference type="InterPro" id="IPR011109">
    <property type="entry name" value="DNA_bind_recombinase_dom"/>
</dbReference>
<dbReference type="SUPFAM" id="SSF53041">
    <property type="entry name" value="Resolvase-like"/>
    <property type="match status" value="1"/>
</dbReference>
<dbReference type="Gene3D" id="3.40.50.1390">
    <property type="entry name" value="Resolvase, N-terminal catalytic domain"/>
    <property type="match status" value="1"/>
</dbReference>
<dbReference type="GO" id="GO:0003677">
    <property type="term" value="F:DNA binding"/>
    <property type="evidence" value="ECO:0007669"/>
    <property type="project" value="UniProtKB-KW"/>
</dbReference>
<dbReference type="PANTHER" id="PTHR30461">
    <property type="entry name" value="DNA-INVERTASE FROM LAMBDOID PROPHAGE"/>
    <property type="match status" value="1"/>
</dbReference>
<dbReference type="AlphaFoldDB" id="A0A445N1U2"/>
<dbReference type="PANTHER" id="PTHR30461:SF2">
    <property type="entry name" value="SERINE RECOMBINASE PINE-RELATED"/>
    <property type="match status" value="1"/>
</dbReference>
<keyword evidence="1" id="KW-0238">DNA-binding</keyword>
<reference evidence="4" key="1">
    <citation type="submission" date="2018-01" db="EMBL/GenBank/DDBJ databases">
        <authorList>
            <person name="Regsiter A."/>
            <person name="William W."/>
        </authorList>
    </citation>
    <scope>NUCLEOTIDE SEQUENCE</scope>
    <source>
        <strain evidence="4">TRIP AH-1</strain>
    </source>
</reference>
<dbReference type="GO" id="GO:0000150">
    <property type="term" value="F:DNA strand exchange activity"/>
    <property type="evidence" value="ECO:0007669"/>
    <property type="project" value="InterPro"/>
</dbReference>